<accession>A0A2D0L853</accession>
<proteinExistence type="predicted"/>
<evidence type="ECO:0000313" key="2">
    <source>
        <dbReference type="Proteomes" id="UP000221101"/>
    </source>
</evidence>
<name>A0A2D0L853_9GAMM</name>
<dbReference type="RefSeq" id="WP_339373901.1">
    <property type="nucleotide sequence ID" value="NZ_CAWNOR010000051.1"/>
</dbReference>
<gene>
    <name evidence="1" type="ORF">Xkoz_02598</name>
</gene>
<dbReference type="Proteomes" id="UP000221101">
    <property type="component" value="Unassembled WGS sequence"/>
</dbReference>
<reference evidence="1 2" key="1">
    <citation type="journal article" date="2017" name="Nat. Microbiol.">
        <title>Natural product diversity associated with the nematode symbionts Photorhabdus and Xenorhabdus.</title>
        <authorList>
            <person name="Tobias N.J."/>
            <person name="Wolff H."/>
            <person name="Djahanschiri B."/>
            <person name="Grundmann F."/>
            <person name="Kronenwerth M."/>
            <person name="Shi Y.M."/>
            <person name="Simonyi S."/>
            <person name="Grun P."/>
            <person name="Shapiro-Ilan D."/>
            <person name="Pidot S.J."/>
            <person name="Stinear T.P."/>
            <person name="Ebersberger I."/>
            <person name="Bode H.B."/>
        </authorList>
    </citation>
    <scope>NUCLEOTIDE SEQUENCE [LARGE SCALE GENOMIC DNA]</scope>
    <source>
        <strain evidence="1 2">DSM 17907</strain>
    </source>
</reference>
<comment type="caution">
    <text evidence="1">The sequence shown here is derived from an EMBL/GenBank/DDBJ whole genome shotgun (WGS) entry which is preliminary data.</text>
</comment>
<dbReference type="AlphaFoldDB" id="A0A2D0L853"/>
<keyword evidence="2" id="KW-1185">Reference proteome</keyword>
<dbReference type="EMBL" id="NJCX01000018">
    <property type="protein sequence ID" value="PHM71869.1"/>
    <property type="molecule type" value="Genomic_DNA"/>
</dbReference>
<organism evidence="1 2">
    <name type="scientific">Xenorhabdus kozodoii</name>
    <dbReference type="NCBI Taxonomy" id="351676"/>
    <lineage>
        <taxon>Bacteria</taxon>
        <taxon>Pseudomonadati</taxon>
        <taxon>Pseudomonadota</taxon>
        <taxon>Gammaproteobacteria</taxon>
        <taxon>Enterobacterales</taxon>
        <taxon>Morganellaceae</taxon>
        <taxon>Xenorhabdus</taxon>
    </lineage>
</organism>
<evidence type="ECO:0000313" key="1">
    <source>
        <dbReference type="EMBL" id="PHM71869.1"/>
    </source>
</evidence>
<sequence length="41" mass="4648">MREMMGRLRQTKQQVGSVLSTFAIILLSHKLLHAVELVGVR</sequence>
<protein>
    <submittedName>
        <fullName evidence="1">Uncharacterized protein</fullName>
    </submittedName>
</protein>